<keyword evidence="3" id="KW-1185">Reference proteome</keyword>
<dbReference type="Proteomes" id="UP001522868">
    <property type="component" value="Unassembled WGS sequence"/>
</dbReference>
<evidence type="ECO:0000256" key="1">
    <source>
        <dbReference type="SAM" id="MobiDB-lite"/>
    </source>
</evidence>
<proteinExistence type="predicted"/>
<dbReference type="RefSeq" id="WP_248631616.1">
    <property type="nucleotide sequence ID" value="NZ_JALPTH010000002.1"/>
</dbReference>
<comment type="caution">
    <text evidence="2">The sequence shown here is derived from an EMBL/GenBank/DDBJ whole genome shotgun (WGS) entry which is preliminary data.</text>
</comment>
<protein>
    <submittedName>
        <fullName evidence="2">Uncharacterized protein</fullName>
    </submittedName>
</protein>
<reference evidence="2 3" key="1">
    <citation type="submission" date="2022-04" db="EMBL/GenBank/DDBJ databases">
        <title>Streptomyces sp. nov. LCR6-01 isolated from Lichen of Dirinaria sp.</title>
        <authorList>
            <person name="Kanchanasin P."/>
            <person name="Tanasupawat S."/>
            <person name="Phongsopitanun W."/>
        </authorList>
    </citation>
    <scope>NUCLEOTIDE SEQUENCE [LARGE SCALE GENOMIC DNA]</scope>
    <source>
        <strain evidence="2 3">LCR6-01</strain>
    </source>
</reference>
<feature type="compositionally biased region" description="Basic and acidic residues" evidence="1">
    <location>
        <begin position="220"/>
        <end position="235"/>
    </location>
</feature>
<sequence>MSVGGVGIPRLQELTYIEMAARAVAAGEPFERVRLAIVNQAEHVARANDRDGSFDVDKWIERHSNPLQYVHNTVDVLKELMRLGWLERHALPSSPRSAHAHADATFTMTETGRAWTDLVVQDPYAGYHALAGALIDAHPQFEGFLRLVGARPDSVSDHLSVPLLRYRDEHEDHGAFLTAFISHTILEVADGTLGWTAAPETIEDSLRTYVERAVHRAAVRAEQRAQEEKERQAKEKKPRKPGSGQAERRWEEIAAQVPRPQAWTRKRYAALCEEAAIRLAVTASGCPMDYISHELLRRWSRFLGLANFSYYVPGPPSLRLWATGRVTGRGKDVSFIRSVGAEARIAALRALPRVWRAESERAGGATYCPVWRIRAAVCWDQRISDDEFDAAITSAFRGDVAGLGFRVHLDEASHVRTPGSVKPLVLSNYSGMPKVFHVMSVFTDRHDEEVHIR</sequence>
<evidence type="ECO:0000313" key="2">
    <source>
        <dbReference type="EMBL" id="MCK8676442.1"/>
    </source>
</evidence>
<feature type="region of interest" description="Disordered" evidence="1">
    <location>
        <begin position="220"/>
        <end position="249"/>
    </location>
</feature>
<organism evidence="2 3">
    <name type="scientific">Streptomyces lichenis</name>
    <dbReference type="NCBI Taxonomy" id="2306967"/>
    <lineage>
        <taxon>Bacteria</taxon>
        <taxon>Bacillati</taxon>
        <taxon>Actinomycetota</taxon>
        <taxon>Actinomycetes</taxon>
        <taxon>Kitasatosporales</taxon>
        <taxon>Streptomycetaceae</taxon>
        <taxon>Streptomyces</taxon>
    </lineage>
</organism>
<name>A0ABT0I556_9ACTN</name>
<dbReference type="EMBL" id="JALPTH010000002">
    <property type="protein sequence ID" value="MCK8676442.1"/>
    <property type="molecule type" value="Genomic_DNA"/>
</dbReference>
<gene>
    <name evidence="2" type="ORF">M1O15_03240</name>
</gene>
<evidence type="ECO:0000313" key="3">
    <source>
        <dbReference type="Proteomes" id="UP001522868"/>
    </source>
</evidence>
<accession>A0ABT0I556</accession>